<proteinExistence type="predicted"/>
<dbReference type="EMBL" id="OK999980">
    <property type="protein sequence ID" value="UGL61932.1"/>
    <property type="molecule type" value="Genomic_DNA"/>
</dbReference>
<sequence>MSTIPEAQLTEPLAWLCVECPKGHVNDLPHYVEGYHYTLTPALFTVEPCNHTLTRDEARQLLAIIAQKRRG</sequence>
<protein>
    <submittedName>
        <fullName evidence="1">Uncharacterized protein</fullName>
    </submittedName>
</protein>
<evidence type="ECO:0000313" key="1">
    <source>
        <dbReference type="EMBL" id="UGL61932.1"/>
    </source>
</evidence>
<accession>A0AAE8YP39</accession>
<gene>
    <name evidence="1" type="primary">49</name>
    <name evidence="1" type="ORF">SEA_EASTWEST_49</name>
</gene>
<keyword evidence="2" id="KW-1185">Reference proteome</keyword>
<reference evidence="1" key="1">
    <citation type="submission" date="2021-10" db="EMBL/GenBank/DDBJ databases">
        <authorList>
            <person name="Valenzuela N."/>
            <person name="Pablo J."/>
            <person name="Strother B."/>
            <person name="Cravalho Y."/>
            <person name="Barto Z."/>
            <person name="Kane C."/>
            <person name="Chong R.A."/>
            <person name="Kawasaki K."/>
            <person name="Cruz S."/>
            <person name="Porter M.L."/>
            <person name="Pearce R."/>
            <person name="Hohenstein G."/>
            <person name="Li K."/>
            <person name="Kaniho J."/>
            <person name="Sadones M."/>
            <person name="Hamlin F."/>
            <person name="Daniels M."/>
            <person name="McKee K."/>
            <person name="Reed F."/>
            <person name="Donachie S."/>
            <person name="Bollivar D.W."/>
            <person name="Garlena R.A."/>
            <person name="Russell D.A."/>
            <person name="Jacobs-Sera D."/>
            <person name="Hatfull G.F."/>
        </authorList>
    </citation>
    <scope>NUCLEOTIDE SEQUENCE</scope>
</reference>
<evidence type="ECO:0000313" key="2">
    <source>
        <dbReference type="Proteomes" id="UP000827897"/>
    </source>
</evidence>
<dbReference type="Proteomes" id="UP000827897">
    <property type="component" value="Segment"/>
</dbReference>
<organism evidence="1 2">
    <name type="scientific">Arthrobacter phage EastWest</name>
    <dbReference type="NCBI Taxonomy" id="2894292"/>
    <lineage>
        <taxon>Viruses</taxon>
        <taxon>Duplodnaviria</taxon>
        <taxon>Heunggongvirae</taxon>
        <taxon>Uroviricota</taxon>
        <taxon>Caudoviricetes</taxon>
        <taxon>Berryhillviridae</taxon>
        <taxon>Eastwestvirus</taxon>
        <taxon>Eastwestvirus eastwest</taxon>
    </lineage>
</organism>
<name>A0AAE8YP39_9CAUD</name>